<dbReference type="OrthoDB" id="9802793at2"/>
<dbReference type="RefSeq" id="WP_149109728.1">
    <property type="nucleotide sequence ID" value="NZ_CP042425.1"/>
</dbReference>
<dbReference type="PANTHER" id="PTHR43135">
    <property type="entry name" value="ALPHA-D-RIBOSE 1-METHYLPHOSPHONATE 5-TRIPHOSPHATE DIPHOSPHATASE"/>
    <property type="match status" value="1"/>
</dbReference>
<feature type="signal peptide" evidence="2">
    <location>
        <begin position="1"/>
        <end position="22"/>
    </location>
</feature>
<dbReference type="Gene3D" id="2.30.40.10">
    <property type="entry name" value="Urease, subunit C, domain 1"/>
    <property type="match status" value="1"/>
</dbReference>
<reference evidence="5" key="1">
    <citation type="submission" date="2019-08" db="EMBL/GenBank/DDBJ databases">
        <title>Limnoglobus roseus gen. nov., sp. nov., a novel freshwater planctomycete with a giant genome from the family Gemmataceae.</title>
        <authorList>
            <person name="Kulichevskaya I.S."/>
            <person name="Naumoff D.G."/>
            <person name="Miroshnikov K."/>
            <person name="Ivanova A."/>
            <person name="Philippov D.A."/>
            <person name="Hakobyan A."/>
            <person name="Rijpstra I.C."/>
            <person name="Sinninghe Damste J.S."/>
            <person name="Liesack W."/>
            <person name="Dedysh S.N."/>
        </authorList>
    </citation>
    <scope>NUCLEOTIDE SEQUENCE [LARGE SCALE GENOMIC DNA]</scope>
    <source>
        <strain evidence="5">PX52</strain>
    </source>
</reference>
<keyword evidence="2" id="KW-0732">Signal</keyword>
<evidence type="ECO:0000259" key="3">
    <source>
        <dbReference type="Pfam" id="PF01979"/>
    </source>
</evidence>
<dbReference type="GO" id="GO:0016810">
    <property type="term" value="F:hydrolase activity, acting on carbon-nitrogen (but not peptide) bonds"/>
    <property type="evidence" value="ECO:0007669"/>
    <property type="project" value="InterPro"/>
</dbReference>
<accession>A0A5C1A6J5</accession>
<gene>
    <name evidence="4" type="ORF">PX52LOC_01768</name>
</gene>
<keyword evidence="4" id="KW-0378">Hydrolase</keyword>
<keyword evidence="5" id="KW-1185">Reference proteome</keyword>
<evidence type="ECO:0000313" key="5">
    <source>
        <dbReference type="Proteomes" id="UP000324974"/>
    </source>
</evidence>
<dbReference type="KEGG" id="lrs:PX52LOC_01768"/>
<evidence type="ECO:0000313" key="4">
    <source>
        <dbReference type="EMBL" id="QEL14869.1"/>
    </source>
</evidence>
<dbReference type="Proteomes" id="UP000324974">
    <property type="component" value="Chromosome"/>
</dbReference>
<dbReference type="PANTHER" id="PTHR43135:SF3">
    <property type="entry name" value="ALPHA-D-RIBOSE 1-METHYLPHOSPHONATE 5-TRIPHOSPHATE DIPHOSPHATASE"/>
    <property type="match status" value="1"/>
</dbReference>
<dbReference type="InterPro" id="IPR006680">
    <property type="entry name" value="Amidohydro-rel"/>
</dbReference>
<dbReference type="InterPro" id="IPR011059">
    <property type="entry name" value="Metal-dep_hydrolase_composite"/>
</dbReference>
<proteinExistence type="predicted"/>
<feature type="domain" description="Amidohydrolase-related" evidence="3">
    <location>
        <begin position="341"/>
        <end position="414"/>
    </location>
</feature>
<dbReference type="InterPro" id="IPR032466">
    <property type="entry name" value="Metal_Hydrolase"/>
</dbReference>
<feature type="domain" description="Amidohydrolase-related" evidence="3">
    <location>
        <begin position="1256"/>
        <end position="1347"/>
    </location>
</feature>
<feature type="region of interest" description="Disordered" evidence="1">
    <location>
        <begin position="442"/>
        <end position="523"/>
    </location>
</feature>
<dbReference type="EMBL" id="CP042425">
    <property type="protein sequence ID" value="QEL14869.1"/>
    <property type="molecule type" value="Genomic_DNA"/>
</dbReference>
<dbReference type="Gene3D" id="3.20.20.140">
    <property type="entry name" value="Metal-dependent hydrolases"/>
    <property type="match status" value="4"/>
</dbReference>
<dbReference type="Pfam" id="PF01979">
    <property type="entry name" value="Amidohydro_1"/>
    <property type="match status" value="3"/>
</dbReference>
<dbReference type="SUPFAM" id="SSF51338">
    <property type="entry name" value="Composite domain of metallo-dependent hydrolases"/>
    <property type="match status" value="3"/>
</dbReference>
<evidence type="ECO:0000256" key="2">
    <source>
        <dbReference type="SAM" id="SignalP"/>
    </source>
</evidence>
<feature type="compositionally biased region" description="Gly residues" evidence="1">
    <location>
        <begin position="450"/>
        <end position="463"/>
    </location>
</feature>
<evidence type="ECO:0000256" key="1">
    <source>
        <dbReference type="SAM" id="MobiDB-lite"/>
    </source>
</evidence>
<sequence length="1389" mass="147946">MTQPRFALVPLLLLLTSLPTVAQNSPSLRPAAYAIKDAKVVLEPGKVLPKATIIVRDGLVVAVGPDVTVPADALVTDGKGLTVYPGFVDAGSPRGYDATLRRSQGGPPAVEDIAADPLIATKPDNRKGLTPEFAVATALKFDEESVAPWRRLGFTAHLVTPDGGYLSGSSALVSLSGAVPRDAMLRGPVALHGGFSRVVGEGYPTALMGIIAHCRQTFLDAGWLKRQWTAYEARGRTGKRPSADPGLEALWPALEGKLPVAFEADTVDQIHRALDFAAEFKLKPIIVGGKQAWKVADRLKAEGVPVLLQINFATPPDRETDLPVRVREEQQRLRNLDLACAATLHKAGVKFAFVSQGTAVDRFREDVRKAIAAGLPVDAALAALTTDAAEILGASSQVGKIEKGRSAHLLVSEGEFQTSEAKYRFAFADGIRFDLDERAANQTAAAAPSGGAGPGGRGTGGGARRPRGNNDPETTPMTNPMTPPATTPPAAPAAQMRPTGSAGGRPGGGAQQTIIGRGTRPFNGDPFRAVIPQLDAMEGAVTEIEADRKPRVQTGGDVLIRGATVLTMTTGKVLPKTDILVAGGKVKAIGANLTADKGVTVLEAEGMFVMPGIIDTHSHFAISGGVNEASLSVVPEVRVKDVIDSEDVQIYRALGGGVTMARLLHGSADVIGGQDAVVKMKFGRPAKEMLVTENPRGVKFALGENVKRTDGRFPNSRPGVEAVLVRAFTEAVAYRKRWDDYRASKDKPDPLPEPRRDLRLEALSDVISGELRIHSHCYRSDEIAMLLRVADKFGVKVRSLQHVLEGYKVAPEIAAHGASVSIFSDWWAYKIEAFDAIPYAGRLLRDAGVMVCLKSDDNELMRHLNQEAAKLVKYCQFSPEEALQTITLNPAKQLGLDARMGTIEVGKDADFAIFDGHPLNTYARCEATVIEGEVFFQRGDTFVPNPVAKAEPEQPAKPFAAIPEIPKGTYVLKNATIHQPGKPAFVGSVVVAGHDIKQVVKGDEKPDAPADAKTVDGTGLHVYPGMIDAGTVLGLVEIDSAKETADFRDGGDFQPDLRAIAAVNPDSELLPVTRANGVTTVVTRPTGSLVPGQGALINLAGWTPAEMAVVDALSLHVEYPGQQGGRGGFNSNNWPGGGDAEAAALRTRSTEKLNRLKELFETARRYDAAKKEGLTLPINPRFDSLLPYVRGEKPVTIAADRKTDILAALKLAEELKVKPILSGGSEAWKVAAELKKKNVPVIIGPVMSLPRETGERYDASYASAAKLHAAGVKFCIRSAGSNNTRNLPYEAAMAVAYGLPAEEGLKAVTLYPAEILGVADKFGTVEAGKKANLVISNGDILQASTQVLAIFVDGRPYEPTNKQTKLYDKYRKRLNEVQATQAPTGDGKP</sequence>
<feature type="domain" description="Amidohydrolase-related" evidence="3">
    <location>
        <begin position="608"/>
        <end position="922"/>
    </location>
</feature>
<organism evidence="4 5">
    <name type="scientific">Limnoglobus roseus</name>
    <dbReference type="NCBI Taxonomy" id="2598579"/>
    <lineage>
        <taxon>Bacteria</taxon>
        <taxon>Pseudomonadati</taxon>
        <taxon>Planctomycetota</taxon>
        <taxon>Planctomycetia</taxon>
        <taxon>Gemmatales</taxon>
        <taxon>Gemmataceae</taxon>
        <taxon>Limnoglobus</taxon>
    </lineage>
</organism>
<dbReference type="SUPFAM" id="SSF51556">
    <property type="entry name" value="Metallo-dependent hydrolases"/>
    <property type="match status" value="3"/>
</dbReference>
<dbReference type="InterPro" id="IPR051781">
    <property type="entry name" value="Metallo-dep_Hydrolase"/>
</dbReference>
<feature type="chain" id="PRO_5022820362" evidence="2">
    <location>
        <begin position="23"/>
        <end position="1389"/>
    </location>
</feature>
<name>A0A5C1A6J5_9BACT</name>
<feature type="compositionally biased region" description="Pro residues" evidence="1">
    <location>
        <begin position="481"/>
        <end position="491"/>
    </location>
</feature>
<feature type="compositionally biased region" description="Gly residues" evidence="1">
    <location>
        <begin position="501"/>
        <end position="510"/>
    </location>
</feature>
<protein>
    <submittedName>
        <fullName evidence="4">Metallo-dependent hydrolase family protein</fullName>
    </submittedName>
</protein>